<comment type="caution">
    <text evidence="6">The sequence shown here is derived from an EMBL/GenBank/DDBJ whole genome shotgun (WGS) entry which is preliminary data.</text>
</comment>
<proteinExistence type="predicted"/>
<feature type="transmembrane region" description="Helical" evidence="5">
    <location>
        <begin position="93"/>
        <end position="115"/>
    </location>
</feature>
<keyword evidence="2 5" id="KW-0812">Transmembrane</keyword>
<dbReference type="InterPro" id="IPR004710">
    <property type="entry name" value="Bilac:Na_transpt"/>
</dbReference>
<dbReference type="Proteomes" id="UP000297273">
    <property type="component" value="Unassembled WGS sequence"/>
</dbReference>
<protein>
    <submittedName>
        <fullName evidence="6">Bile acid:sodium symporter</fullName>
    </submittedName>
</protein>
<reference evidence="7" key="1">
    <citation type="submission" date="2018-10" db="EMBL/GenBank/DDBJ databases">
        <authorList>
            <person name="Vincent A.T."/>
            <person name="Schiettekatte O."/>
            <person name="Bourhy P."/>
            <person name="Veyrier F.J."/>
            <person name="Picardeau M."/>
        </authorList>
    </citation>
    <scope>NUCLEOTIDE SEQUENCE</scope>
    <source>
        <strain evidence="7">201702690</strain>
    </source>
</reference>
<dbReference type="PANTHER" id="PTHR10361">
    <property type="entry name" value="SODIUM-BILE ACID COTRANSPORTER"/>
    <property type="match status" value="1"/>
</dbReference>
<feature type="transmembrane region" description="Helical" evidence="5">
    <location>
        <begin position="163"/>
        <end position="181"/>
    </location>
</feature>
<evidence type="ECO:0000313" key="9">
    <source>
        <dbReference type="Proteomes" id="UP000297946"/>
    </source>
</evidence>
<dbReference type="OrthoDB" id="328743at2"/>
<sequence>MLIRTLLVLLSLSSMLGLGMRIERKEIGSWTQFAPILGFAFLWNFGILPASAFYLGKSLSISEFALISIFLCSASPGGASGGLFVLTAQGNPALGGLLIAILNGANTVLTPLIFSIYQGGDGFSLDLFLKLFMIGFFLQGLPLLVGLGFRYFFSKIADVSSEWVERFSTLCLALSILLLIIQYGEFALSLGPLIWIAAIGTVLVSLSPGLLLFGSERETKASLSMVSGIRSLSLALLLAELHVRQKETLLTILMYGLVMYALAAVFAWVWKERKSA</sequence>
<dbReference type="InterPro" id="IPR038770">
    <property type="entry name" value="Na+/solute_symporter_sf"/>
</dbReference>
<feature type="transmembrane region" description="Helical" evidence="5">
    <location>
        <begin position="64"/>
        <end position="87"/>
    </location>
</feature>
<dbReference type="Proteomes" id="UP000297946">
    <property type="component" value="Unassembled WGS sequence"/>
</dbReference>
<evidence type="ECO:0000313" key="6">
    <source>
        <dbReference type="EMBL" id="TGK02763.1"/>
    </source>
</evidence>
<evidence type="ECO:0000256" key="5">
    <source>
        <dbReference type="SAM" id="Phobius"/>
    </source>
</evidence>
<comment type="subcellular location">
    <subcellularLocation>
        <location evidence="1">Membrane</location>
        <topology evidence="1">Multi-pass membrane protein</topology>
    </subcellularLocation>
</comment>
<gene>
    <name evidence="6" type="ORF">EHO57_05440</name>
    <name evidence="7" type="ORF">EHQ53_12670</name>
</gene>
<accession>A0A5F1ZT19</accession>
<keyword evidence="8" id="KW-1185">Reference proteome</keyword>
<evidence type="ECO:0000313" key="8">
    <source>
        <dbReference type="Proteomes" id="UP000297273"/>
    </source>
</evidence>
<dbReference type="RefSeq" id="WP_135646150.1">
    <property type="nucleotide sequence ID" value="NZ_RQER01000004.1"/>
</dbReference>
<evidence type="ECO:0000256" key="2">
    <source>
        <dbReference type="ARBA" id="ARBA00022692"/>
    </source>
</evidence>
<organism evidence="6 9">
    <name type="scientific">Leptospira langatensis</name>
    <dbReference type="NCBI Taxonomy" id="2484983"/>
    <lineage>
        <taxon>Bacteria</taxon>
        <taxon>Pseudomonadati</taxon>
        <taxon>Spirochaetota</taxon>
        <taxon>Spirochaetia</taxon>
        <taxon>Leptospirales</taxon>
        <taxon>Leptospiraceae</taxon>
        <taxon>Leptospira</taxon>
    </lineage>
</organism>
<dbReference type="Pfam" id="PF01758">
    <property type="entry name" value="SBF"/>
    <property type="match status" value="1"/>
</dbReference>
<dbReference type="AlphaFoldDB" id="A0A5F1ZT19"/>
<dbReference type="GO" id="GO:0016020">
    <property type="term" value="C:membrane"/>
    <property type="evidence" value="ECO:0007669"/>
    <property type="project" value="UniProtKB-SubCell"/>
</dbReference>
<dbReference type="Gene3D" id="1.20.1530.20">
    <property type="match status" value="1"/>
</dbReference>
<evidence type="ECO:0000256" key="3">
    <source>
        <dbReference type="ARBA" id="ARBA00022989"/>
    </source>
</evidence>
<evidence type="ECO:0000313" key="7">
    <source>
        <dbReference type="EMBL" id="TGL40032.1"/>
    </source>
</evidence>
<feature type="transmembrane region" description="Helical" evidence="5">
    <location>
        <begin position="193"/>
        <end position="215"/>
    </location>
</feature>
<dbReference type="InterPro" id="IPR002657">
    <property type="entry name" value="BilAc:Na_symport/Acr3"/>
</dbReference>
<evidence type="ECO:0000256" key="1">
    <source>
        <dbReference type="ARBA" id="ARBA00004141"/>
    </source>
</evidence>
<name>A0A5F1ZT19_9LEPT</name>
<feature type="transmembrane region" description="Helical" evidence="5">
    <location>
        <begin position="248"/>
        <end position="270"/>
    </location>
</feature>
<feature type="transmembrane region" description="Helical" evidence="5">
    <location>
        <begin position="37"/>
        <end position="55"/>
    </location>
</feature>
<evidence type="ECO:0000256" key="4">
    <source>
        <dbReference type="ARBA" id="ARBA00023136"/>
    </source>
</evidence>
<dbReference type="EMBL" id="RQGC01000008">
    <property type="protein sequence ID" value="TGL40032.1"/>
    <property type="molecule type" value="Genomic_DNA"/>
</dbReference>
<reference evidence="8 9" key="2">
    <citation type="journal article" date="2019" name="PLoS Negl. Trop. Dis.">
        <title>Revisiting the worldwide diversity of Leptospira species in the environment.</title>
        <authorList>
            <person name="Vincent A.T."/>
            <person name="Schiettekatte O."/>
            <person name="Bourhy P."/>
            <person name="Veyrier F.J."/>
            <person name="Picardeau M."/>
        </authorList>
    </citation>
    <scope>NUCLEOTIDE SEQUENCE [LARGE SCALE GENOMIC DNA]</scope>
    <source>
        <strain evidence="8">201702690</strain>
        <strain evidence="6 9">SSW18</strain>
    </source>
</reference>
<keyword evidence="3 5" id="KW-1133">Transmembrane helix</keyword>
<keyword evidence="4 5" id="KW-0472">Membrane</keyword>
<feature type="transmembrane region" description="Helical" evidence="5">
    <location>
        <begin position="221"/>
        <end position="241"/>
    </location>
</feature>
<feature type="transmembrane region" description="Helical" evidence="5">
    <location>
        <begin position="127"/>
        <end position="151"/>
    </location>
</feature>
<dbReference type="PANTHER" id="PTHR10361:SF28">
    <property type="entry name" value="P3 PROTEIN-RELATED"/>
    <property type="match status" value="1"/>
</dbReference>
<dbReference type="EMBL" id="RQER01000004">
    <property type="protein sequence ID" value="TGK02763.1"/>
    <property type="molecule type" value="Genomic_DNA"/>
</dbReference>